<dbReference type="Gene3D" id="3.20.20.300">
    <property type="entry name" value="Glycoside hydrolase, family 3, N-terminal domain"/>
    <property type="match status" value="1"/>
</dbReference>
<dbReference type="EMBL" id="VCAO01000013">
    <property type="protein sequence ID" value="TMM45176.1"/>
    <property type="molecule type" value="Genomic_DNA"/>
</dbReference>
<reference evidence="5 6" key="1">
    <citation type="submission" date="2019-05" db="EMBL/GenBank/DDBJ databases">
        <title>Erythrobacter marisflavi sp. nov., isolated from isolated from water of an estuary environment.</title>
        <authorList>
            <person name="Yoon J.-H."/>
        </authorList>
    </citation>
    <scope>NUCLEOTIDE SEQUENCE [LARGE SCALE GENOMIC DNA]</scope>
    <source>
        <strain evidence="5 6">KEM-5</strain>
    </source>
</reference>
<evidence type="ECO:0000259" key="3">
    <source>
        <dbReference type="Pfam" id="PF01915"/>
    </source>
</evidence>
<dbReference type="PANTHER" id="PTHR30620:SF77">
    <property type="entry name" value="LYSOSOMAL BETA GLUCOSIDASE-LIKE"/>
    <property type="match status" value="1"/>
</dbReference>
<feature type="domain" description="Glycoside hydrolase family 3 N-terminal" evidence="2">
    <location>
        <begin position="87"/>
        <end position="411"/>
    </location>
</feature>
<organism evidence="5 6">
    <name type="scientific">Qipengyuania marisflavi</name>
    <dbReference type="NCBI Taxonomy" id="2486356"/>
    <lineage>
        <taxon>Bacteria</taxon>
        <taxon>Pseudomonadati</taxon>
        <taxon>Pseudomonadota</taxon>
        <taxon>Alphaproteobacteria</taxon>
        <taxon>Sphingomonadales</taxon>
        <taxon>Erythrobacteraceae</taxon>
        <taxon>Qipengyuania</taxon>
    </lineage>
</organism>
<dbReference type="SUPFAM" id="SSF51445">
    <property type="entry name" value="(Trans)glycosidases"/>
    <property type="match status" value="1"/>
</dbReference>
<evidence type="ECO:0000256" key="1">
    <source>
        <dbReference type="ARBA" id="ARBA00022801"/>
    </source>
</evidence>
<dbReference type="GO" id="GO:0009251">
    <property type="term" value="P:glucan catabolic process"/>
    <property type="evidence" value="ECO:0007669"/>
    <property type="project" value="TreeGrafter"/>
</dbReference>
<evidence type="ECO:0000313" key="6">
    <source>
        <dbReference type="Proteomes" id="UP000309668"/>
    </source>
</evidence>
<keyword evidence="1 5" id="KW-0378">Hydrolase</keyword>
<dbReference type="Gene3D" id="3.40.50.1700">
    <property type="entry name" value="Glycoside hydrolase family 3 C-terminal domain"/>
    <property type="match status" value="1"/>
</dbReference>
<dbReference type="InterPro" id="IPR002772">
    <property type="entry name" value="Glyco_hydro_3_C"/>
</dbReference>
<dbReference type="InterPro" id="IPR036881">
    <property type="entry name" value="Glyco_hydro_3_C_sf"/>
</dbReference>
<dbReference type="InterPro" id="IPR036962">
    <property type="entry name" value="Glyco_hydro_3_N_sf"/>
</dbReference>
<dbReference type="InterPro" id="IPR017853">
    <property type="entry name" value="GH"/>
</dbReference>
<evidence type="ECO:0000313" key="5">
    <source>
        <dbReference type="EMBL" id="TMM45176.1"/>
    </source>
</evidence>
<proteinExistence type="predicted"/>
<evidence type="ECO:0000259" key="4">
    <source>
        <dbReference type="Pfam" id="PF18559"/>
    </source>
</evidence>
<dbReference type="InterPro" id="IPR041443">
    <property type="entry name" value="Exop_C"/>
</dbReference>
<sequence length="852" mass="88850">MVSTRVIELVGAAALLAGCAGSTYGAEGGSPVGSAPSADPAPVAAGVSARAPARGEARPEIWPAYEYPVPVVSADEAKIADLLARMTLPEKIGQLVQADLCCVTPEDVKTYNLGSILVGGNSGPDGDDLAPAPAWVAAADAFYLASVDTSDGGVGVPVVWGTDAVHGHSNIIGATIFPHNIGLGAMRDPALIEQIGAATAKEIRVTGQEWTFAPTVAVPQDFRWGRAYEGYSSDPQLVASYVGAMVRGLQGPPTGDDLLSGPYVIASTKHFLADGGTDNGVDQGDSSISEEELRDIHGAPYGPAIAEGVSTVMVSFSGWQGKKMTGNSSLITGVLKDRMDFGGFVVSDWNAHGQIVGCTNESCPQALMAGVDMYMAPDTWRPIYGDLLTRAEAGTIPIERIDEAVARILRVKLRLGLFDHGKPSTRPLAGEYDLLGAPEHRAIAREAVRKSLVLLKDQGVLPIAPGGRLLVAGEGADDIARQSGGWTLSWQGTGVDNSHFPGATSIWSGLKQAVEAGGGSAQLSPDGSFSQKPDAAIVVFGEKPYAEFQGDRATLALDTELTGPYETMRKLKAQGIPVIALMITGRPLYVNPALNTADAFVVAWLPGSEGGGIADVLVGDAAGKARFDFAGKLPAAWPRTPDMDNGALHEFGYGLTYDSPVAGWSELPEVDMTEVAGDSRLWFGSGKPAARWSLLVGDGTSGGQTRITTTPAEALGGRALVTAENFLVQEGAQRVAVASGEAQVSLRNFEPVDIDRETNADVLVLMTIKVRDAPDSATLGAIGPASNAAAVIDLPATGEFVRYGLPLKCLRDKGADVKSLTEPFVLTTRGKTDYALGEVRLGTDAEVVLPCR</sequence>
<dbReference type="SUPFAM" id="SSF52279">
    <property type="entry name" value="Beta-D-glucan exohydrolase, C-terminal domain"/>
    <property type="match status" value="1"/>
</dbReference>
<name>A0A5S3NXU9_9SPHN</name>
<dbReference type="PROSITE" id="PS51257">
    <property type="entry name" value="PROKAR_LIPOPROTEIN"/>
    <property type="match status" value="1"/>
</dbReference>
<dbReference type="OrthoDB" id="9781691at2"/>
<protein>
    <submittedName>
        <fullName evidence="5">Glycoside hydrolase family 3 protein</fullName>
    </submittedName>
</protein>
<dbReference type="InterPro" id="IPR001764">
    <property type="entry name" value="Glyco_hydro_3_N"/>
</dbReference>
<feature type="domain" description="ExoP galactose-binding-like" evidence="4">
    <location>
        <begin position="692"/>
        <end position="841"/>
    </location>
</feature>
<dbReference type="GO" id="GO:0008422">
    <property type="term" value="F:beta-glucosidase activity"/>
    <property type="evidence" value="ECO:0007669"/>
    <property type="project" value="TreeGrafter"/>
</dbReference>
<gene>
    <name evidence="5" type="ORF">FEV51_12925</name>
</gene>
<evidence type="ECO:0000259" key="2">
    <source>
        <dbReference type="Pfam" id="PF00933"/>
    </source>
</evidence>
<dbReference type="PRINTS" id="PR00133">
    <property type="entry name" value="GLHYDRLASE3"/>
</dbReference>
<accession>A0A5S3NXU9</accession>
<dbReference type="Pfam" id="PF01915">
    <property type="entry name" value="Glyco_hydro_3_C"/>
    <property type="match status" value="1"/>
</dbReference>
<dbReference type="Proteomes" id="UP000309668">
    <property type="component" value="Unassembled WGS sequence"/>
</dbReference>
<feature type="domain" description="Glycoside hydrolase family 3 C-terminal" evidence="3">
    <location>
        <begin position="452"/>
        <end position="657"/>
    </location>
</feature>
<dbReference type="PANTHER" id="PTHR30620">
    <property type="entry name" value="PERIPLASMIC BETA-GLUCOSIDASE-RELATED"/>
    <property type="match status" value="1"/>
</dbReference>
<dbReference type="Pfam" id="PF00933">
    <property type="entry name" value="Glyco_hydro_3"/>
    <property type="match status" value="1"/>
</dbReference>
<dbReference type="Pfam" id="PF18559">
    <property type="entry name" value="Exop_C"/>
    <property type="match status" value="1"/>
</dbReference>
<dbReference type="Gene3D" id="2.60.120.430">
    <property type="entry name" value="Galactose-binding lectin"/>
    <property type="match status" value="1"/>
</dbReference>
<comment type="caution">
    <text evidence="5">The sequence shown here is derived from an EMBL/GenBank/DDBJ whole genome shotgun (WGS) entry which is preliminary data.</text>
</comment>
<dbReference type="AlphaFoldDB" id="A0A5S3NXU9"/>
<dbReference type="InterPro" id="IPR051915">
    <property type="entry name" value="Cellulose_Degrad_GH3"/>
</dbReference>
<keyword evidence="6" id="KW-1185">Reference proteome</keyword>